<organism evidence="1 2">
    <name type="scientific">Eiseniibacteriota bacterium</name>
    <dbReference type="NCBI Taxonomy" id="2212470"/>
    <lineage>
        <taxon>Bacteria</taxon>
        <taxon>Candidatus Eiseniibacteriota</taxon>
    </lineage>
</organism>
<name>A0A7Y2EA98_UNCEI</name>
<dbReference type="EMBL" id="JABDJR010000208">
    <property type="protein sequence ID" value="NNF06189.1"/>
    <property type="molecule type" value="Genomic_DNA"/>
</dbReference>
<proteinExistence type="predicted"/>
<gene>
    <name evidence="1" type="ORF">HKN21_05465</name>
</gene>
<dbReference type="Proteomes" id="UP000547674">
    <property type="component" value="Unassembled WGS sequence"/>
</dbReference>
<dbReference type="AlphaFoldDB" id="A0A7Y2EA98"/>
<reference evidence="1 2" key="1">
    <citation type="submission" date="2020-03" db="EMBL/GenBank/DDBJ databases">
        <title>Metabolic flexibility allows generalist bacteria to become dominant in a frequently disturbed ecosystem.</title>
        <authorList>
            <person name="Chen Y.-J."/>
            <person name="Leung P.M."/>
            <person name="Bay S.K."/>
            <person name="Hugenholtz P."/>
            <person name="Kessler A.J."/>
            <person name="Shelley G."/>
            <person name="Waite D.W."/>
            <person name="Cook P.L."/>
            <person name="Greening C."/>
        </authorList>
    </citation>
    <scope>NUCLEOTIDE SEQUENCE [LARGE SCALE GENOMIC DNA]</scope>
    <source>
        <strain evidence="1">SS_bin_28</strain>
    </source>
</reference>
<evidence type="ECO:0000313" key="1">
    <source>
        <dbReference type="EMBL" id="NNF06189.1"/>
    </source>
</evidence>
<evidence type="ECO:0000313" key="2">
    <source>
        <dbReference type="Proteomes" id="UP000547674"/>
    </source>
</evidence>
<protein>
    <submittedName>
        <fullName evidence="1">Uncharacterized protein</fullName>
    </submittedName>
</protein>
<sequence length="123" mass="14207">MILRLLLVMLLLAGIHCGWKLTSPVVGNAMLEGKMKEMVKNRGMRGERELRRDVMAFAAEKNIPLHESNLFVRVENNKTTIAAAYERDVDLRIYQHHYEFFPATDPSVKIKPRSMRRVAPTTR</sequence>
<accession>A0A7Y2EA98</accession>
<comment type="caution">
    <text evidence="1">The sequence shown here is derived from an EMBL/GenBank/DDBJ whole genome shotgun (WGS) entry which is preliminary data.</text>
</comment>